<evidence type="ECO:0008006" key="8">
    <source>
        <dbReference type="Google" id="ProtNLM"/>
    </source>
</evidence>
<protein>
    <recommendedName>
        <fullName evidence="8">DUF726 domain-containing protein</fullName>
    </recommendedName>
</protein>
<sequence length="539" mass="56286">MAELVYRPHGRGFEVQLTSAEHDLIARGAGPDDADPFIDGSPRLLDNVALVALVLGFAANELGYRRSRSPEKRAGHREAADVEHQDALALADLAARLSDRSVTAWCSGCFGKTEHRYVEGADRPLRTYLCVACGTPNVECAALGCAHRSVIRPRATIRVAFCAEHRHVIPGFEKLEARFDTLADYRSSLEFESRNMERISKVAAGTIGAAAVVAPLAFFAAPALGAALGSSMFGGSLTGAAATSHGLAMLGGGAIASGGLGMAGGTAVVTATGTALGGALGAATVSSYAGADSSFSIELVRSGPGIPVVFATGFLTQGVSAWTSWQRLIDTQYPDSPVYQVHWGAKELKDLGAVLLSAGGKAAVKAMLLQGARRGSKLASLPGFGWLMAAHDVATNPWSVAKTRAGMTGAMLADLIARSTEGPYVLMGHSLGARVMVTAAEALATKPGPKRVETMHLLGAAVGRKDQWHDLDSAVQGTVWNYWSSNDAVLEWVYRLAELGESAIGHSGMGSRRPGMKDRNVSALVPGHSAYVASVKLQP</sequence>
<dbReference type="Gene3D" id="3.40.50.1820">
    <property type="entry name" value="alpha/beta hydrolase"/>
    <property type="match status" value="1"/>
</dbReference>
<comment type="subcellular location">
    <subcellularLocation>
        <location evidence="1">Membrane</location>
        <topology evidence="1">Multi-pass membrane protein</topology>
    </subcellularLocation>
</comment>
<dbReference type="SUPFAM" id="SSF53474">
    <property type="entry name" value="alpha/beta-Hydrolases"/>
    <property type="match status" value="1"/>
</dbReference>
<evidence type="ECO:0000256" key="1">
    <source>
        <dbReference type="ARBA" id="ARBA00004141"/>
    </source>
</evidence>
<evidence type="ECO:0000256" key="2">
    <source>
        <dbReference type="ARBA" id="ARBA00022692"/>
    </source>
</evidence>
<dbReference type="PANTHER" id="PTHR17920">
    <property type="entry name" value="TRANSMEMBRANE AND COILED-COIL DOMAIN-CONTAINING PROTEIN 4 TMCO4"/>
    <property type="match status" value="1"/>
</dbReference>
<keyword evidence="4 5" id="KW-0472">Membrane</keyword>
<evidence type="ECO:0000313" key="7">
    <source>
        <dbReference type="Proteomes" id="UP000199022"/>
    </source>
</evidence>
<proteinExistence type="predicted"/>
<dbReference type="AlphaFoldDB" id="A0A1I1U8N5"/>
<dbReference type="InterPro" id="IPR007941">
    <property type="entry name" value="DUF726"/>
</dbReference>
<evidence type="ECO:0000313" key="6">
    <source>
        <dbReference type="EMBL" id="SFD67005.1"/>
    </source>
</evidence>
<dbReference type="Pfam" id="PF05277">
    <property type="entry name" value="DUF726"/>
    <property type="match status" value="1"/>
</dbReference>
<dbReference type="RefSeq" id="WP_091563655.1">
    <property type="nucleotide sequence ID" value="NZ_BNAC01000001.1"/>
</dbReference>
<keyword evidence="3 5" id="KW-1133">Transmembrane helix</keyword>
<evidence type="ECO:0000256" key="3">
    <source>
        <dbReference type="ARBA" id="ARBA00022989"/>
    </source>
</evidence>
<evidence type="ECO:0000256" key="5">
    <source>
        <dbReference type="SAM" id="Phobius"/>
    </source>
</evidence>
<keyword evidence="7" id="KW-1185">Reference proteome</keyword>
<accession>A0A1I1U8N5</accession>
<feature type="transmembrane region" description="Helical" evidence="5">
    <location>
        <begin position="202"/>
        <end position="228"/>
    </location>
</feature>
<dbReference type="OrthoDB" id="4428026at2"/>
<evidence type="ECO:0000256" key="4">
    <source>
        <dbReference type="ARBA" id="ARBA00023136"/>
    </source>
</evidence>
<reference evidence="7" key="1">
    <citation type="submission" date="2016-10" db="EMBL/GenBank/DDBJ databases">
        <authorList>
            <person name="Varghese N."/>
            <person name="Submissions S."/>
        </authorList>
    </citation>
    <scope>NUCLEOTIDE SEQUENCE [LARGE SCALE GENOMIC DNA]</scope>
    <source>
        <strain evidence="7">DSM 45962</strain>
    </source>
</reference>
<dbReference type="EMBL" id="FOMD01000005">
    <property type="protein sequence ID" value="SFD67005.1"/>
    <property type="molecule type" value="Genomic_DNA"/>
</dbReference>
<gene>
    <name evidence="6" type="ORF">SAMN05661030_3959</name>
</gene>
<dbReference type="GO" id="GO:0016020">
    <property type="term" value="C:membrane"/>
    <property type="evidence" value="ECO:0007669"/>
    <property type="project" value="UniProtKB-SubCell"/>
</dbReference>
<dbReference type="InterPro" id="IPR029058">
    <property type="entry name" value="AB_hydrolase_fold"/>
</dbReference>
<organism evidence="6 7">
    <name type="scientific">Klenkia taihuensis</name>
    <dbReference type="NCBI Taxonomy" id="1225127"/>
    <lineage>
        <taxon>Bacteria</taxon>
        <taxon>Bacillati</taxon>
        <taxon>Actinomycetota</taxon>
        <taxon>Actinomycetes</taxon>
        <taxon>Geodermatophilales</taxon>
        <taxon>Geodermatophilaceae</taxon>
        <taxon>Klenkia</taxon>
    </lineage>
</organism>
<name>A0A1I1U8N5_9ACTN</name>
<dbReference type="PANTHER" id="PTHR17920:SF3">
    <property type="entry name" value="TRANSMEMBRANE AND COILED-COIL DOMAIN-CONTAINING PROTEIN 4"/>
    <property type="match status" value="1"/>
</dbReference>
<dbReference type="Proteomes" id="UP000199022">
    <property type="component" value="Unassembled WGS sequence"/>
</dbReference>
<keyword evidence="2 5" id="KW-0812">Transmembrane</keyword>